<protein>
    <submittedName>
        <fullName evidence="2">Uncharacterized protein</fullName>
    </submittedName>
</protein>
<name>A0A8T0NI64_PANVG</name>
<accession>A0A8T0NI64</accession>
<evidence type="ECO:0000313" key="3">
    <source>
        <dbReference type="Proteomes" id="UP000823388"/>
    </source>
</evidence>
<dbReference type="Proteomes" id="UP000823388">
    <property type="component" value="Chromosome 9K"/>
</dbReference>
<dbReference type="AlphaFoldDB" id="A0A8T0NI64"/>
<evidence type="ECO:0000256" key="1">
    <source>
        <dbReference type="SAM" id="MobiDB-lite"/>
    </source>
</evidence>
<dbReference type="EMBL" id="CM029053">
    <property type="protein sequence ID" value="KAG2549030.1"/>
    <property type="molecule type" value="Genomic_DNA"/>
</dbReference>
<comment type="caution">
    <text evidence="2">The sequence shown here is derived from an EMBL/GenBank/DDBJ whole genome shotgun (WGS) entry which is preliminary data.</text>
</comment>
<gene>
    <name evidence="2" type="ORF">PVAP13_9KG290413</name>
</gene>
<feature type="region of interest" description="Disordered" evidence="1">
    <location>
        <begin position="1"/>
        <end position="87"/>
    </location>
</feature>
<keyword evidence="3" id="KW-1185">Reference proteome</keyword>
<evidence type="ECO:0000313" key="2">
    <source>
        <dbReference type="EMBL" id="KAG2549030.1"/>
    </source>
</evidence>
<reference evidence="2" key="1">
    <citation type="submission" date="2020-05" db="EMBL/GenBank/DDBJ databases">
        <title>WGS assembly of Panicum virgatum.</title>
        <authorList>
            <person name="Lovell J.T."/>
            <person name="Jenkins J."/>
            <person name="Shu S."/>
            <person name="Juenger T.E."/>
            <person name="Schmutz J."/>
        </authorList>
    </citation>
    <scope>NUCLEOTIDE SEQUENCE</scope>
    <source>
        <strain evidence="2">AP13</strain>
    </source>
</reference>
<organism evidence="2 3">
    <name type="scientific">Panicum virgatum</name>
    <name type="common">Blackwell switchgrass</name>
    <dbReference type="NCBI Taxonomy" id="38727"/>
    <lineage>
        <taxon>Eukaryota</taxon>
        <taxon>Viridiplantae</taxon>
        <taxon>Streptophyta</taxon>
        <taxon>Embryophyta</taxon>
        <taxon>Tracheophyta</taxon>
        <taxon>Spermatophyta</taxon>
        <taxon>Magnoliopsida</taxon>
        <taxon>Liliopsida</taxon>
        <taxon>Poales</taxon>
        <taxon>Poaceae</taxon>
        <taxon>PACMAD clade</taxon>
        <taxon>Panicoideae</taxon>
        <taxon>Panicodae</taxon>
        <taxon>Paniceae</taxon>
        <taxon>Panicinae</taxon>
        <taxon>Panicum</taxon>
        <taxon>Panicum sect. Hiantes</taxon>
    </lineage>
</organism>
<sequence>MGAQMAGPMGDSSMVMDKNPQELKPALQVQTGSESVTYSSQANVTPPRNNDYANSPSSGPSVMASPIIPESNTDTVVSAKAGGDNTE</sequence>
<feature type="compositionally biased region" description="Polar residues" evidence="1">
    <location>
        <begin position="28"/>
        <end position="60"/>
    </location>
</feature>
<proteinExistence type="predicted"/>